<dbReference type="GO" id="GO:0004815">
    <property type="term" value="F:aspartate-tRNA ligase activity"/>
    <property type="evidence" value="ECO:0000318"/>
    <property type="project" value="GO_Central"/>
</dbReference>
<dbReference type="PANTHER" id="PTHR22594">
    <property type="entry name" value="ASPARTYL/LYSYL-TRNA SYNTHETASE"/>
    <property type="match status" value="1"/>
</dbReference>
<dbReference type="VEuPathDB" id="FungiDB:SJAG_04094"/>
<dbReference type="InterPro" id="IPR012340">
    <property type="entry name" value="NA-bd_OB-fold"/>
</dbReference>
<dbReference type="Gene3D" id="3.30.930.10">
    <property type="entry name" value="Bira Bifunctional Protein, Domain 2"/>
    <property type="match status" value="1"/>
</dbReference>
<dbReference type="GO" id="GO:0070146">
    <property type="term" value="P:mitochondrial aspartyl-tRNA aminoacylation"/>
    <property type="evidence" value="ECO:0007669"/>
    <property type="project" value="EnsemblFungi"/>
</dbReference>
<evidence type="ECO:0000313" key="10">
    <source>
        <dbReference type="Proteomes" id="UP000001744"/>
    </source>
</evidence>
<dbReference type="InterPro" id="IPR002312">
    <property type="entry name" value="Asp/Asn-tRNA-synth_IIb"/>
</dbReference>
<evidence type="ECO:0000256" key="6">
    <source>
        <dbReference type="ARBA" id="ARBA00023146"/>
    </source>
</evidence>
<dbReference type="GO" id="GO:0005524">
    <property type="term" value="F:ATP binding"/>
    <property type="evidence" value="ECO:0007669"/>
    <property type="project" value="UniProtKB-KW"/>
</dbReference>
<dbReference type="AlphaFoldDB" id="B6K5W9"/>
<dbReference type="HAMAP" id="MF_00044">
    <property type="entry name" value="Asp_tRNA_synth_type1"/>
    <property type="match status" value="1"/>
</dbReference>
<dbReference type="Proteomes" id="UP000001744">
    <property type="component" value="Unassembled WGS sequence"/>
</dbReference>
<evidence type="ECO:0000256" key="1">
    <source>
        <dbReference type="ARBA" id="ARBA00006303"/>
    </source>
</evidence>
<dbReference type="JaponicusDB" id="SJAG_04094">
    <property type="gene designation" value="dar2"/>
</dbReference>
<dbReference type="GeneID" id="7049265"/>
<dbReference type="InterPro" id="IPR045864">
    <property type="entry name" value="aa-tRNA-synth_II/BPL/LPL"/>
</dbReference>
<dbReference type="STRING" id="402676.B6K5W9"/>
<keyword evidence="4" id="KW-0067">ATP-binding</keyword>
<dbReference type="PANTHER" id="PTHR22594:SF5">
    <property type="entry name" value="ASPARTATE--TRNA LIGASE, MITOCHONDRIAL"/>
    <property type="match status" value="1"/>
</dbReference>
<dbReference type="Pfam" id="PF00152">
    <property type="entry name" value="tRNA-synt_2"/>
    <property type="match status" value="1"/>
</dbReference>
<evidence type="ECO:0000256" key="5">
    <source>
        <dbReference type="ARBA" id="ARBA00022917"/>
    </source>
</evidence>
<keyword evidence="5" id="KW-0648">Protein biosynthesis</keyword>
<dbReference type="HOGENOM" id="CLU_014330_2_1_1"/>
<feature type="domain" description="Aminoacyl-transfer RNA synthetases class-II family profile" evidence="7">
    <location>
        <begin position="141"/>
        <end position="557"/>
    </location>
</feature>
<evidence type="ECO:0000256" key="4">
    <source>
        <dbReference type="ARBA" id="ARBA00022840"/>
    </source>
</evidence>
<dbReference type="InterPro" id="IPR004115">
    <property type="entry name" value="GAD-like_sf"/>
</dbReference>
<accession>B6K5W9</accession>
<dbReference type="Gene3D" id="3.30.1360.30">
    <property type="entry name" value="GAD-like domain"/>
    <property type="match status" value="1"/>
</dbReference>
<dbReference type="OrthoDB" id="439710at2759"/>
<dbReference type="RefSeq" id="XP_002175216.1">
    <property type="nucleotide sequence ID" value="XM_002175180.1"/>
</dbReference>
<evidence type="ECO:0000256" key="2">
    <source>
        <dbReference type="ARBA" id="ARBA00022598"/>
    </source>
</evidence>
<dbReference type="Gene3D" id="2.40.50.140">
    <property type="entry name" value="Nucleic acid-binding proteins"/>
    <property type="match status" value="1"/>
</dbReference>
<evidence type="ECO:0000259" key="7">
    <source>
        <dbReference type="PROSITE" id="PS50862"/>
    </source>
</evidence>
<dbReference type="GO" id="GO:0005739">
    <property type="term" value="C:mitochondrion"/>
    <property type="evidence" value="ECO:0000318"/>
    <property type="project" value="GO_Central"/>
</dbReference>
<dbReference type="GO" id="GO:0006422">
    <property type="term" value="P:aspartyl-tRNA aminoacylation"/>
    <property type="evidence" value="ECO:0000318"/>
    <property type="project" value="GO_Central"/>
</dbReference>
<name>B6K5W9_SCHJY</name>
<dbReference type="PROSITE" id="PS50862">
    <property type="entry name" value="AA_TRNA_LIGASE_II"/>
    <property type="match status" value="1"/>
</dbReference>
<sequence>MSSLKKLIGRTVEFHGWLVSASRRISKNTKFMQLRQPGGELIQLIDKRPPEQRAGDAKTNCSPTGNLPAESVVRVRGLVCKRPLKDQRPGQECEVEVQDIELLNAADSPLPFNPLQPPSNILTCLRHRHLYLRSPLMQKNLRLRSELSYQIHSFFHEHEFCEVETPLLFKSTPEGAREFLVPSRHDPGCFYALTQSPQQIKQTLMASGFHRYYQFARCFRDEDLRADRQIEFTQIDMEMAFVYNREQVMSVVEALIRFLWKRVLGLELKSFPRLTYKEALARYGTDKPDLRHDTSFKCLNEILQLNLQNDVLIEAFLVKQGGHHLSESFCKTLKHNSKQKLNYIHVKNENIMHSWSQQLPETKLMPHETTRLNEFLGLEVGDIIFVSSRPSHSPFAMTALGEVYPLVHKALTEMKVAPKLNEHEFAFTWIVDFPLVTPDASNPNAWKATHHPFTAPHPEDIHLLQNNPLDARALSYDLVVNGIELGGGSIRIHDYQQQYEILRDVLKLTDTEIRSFEHLFTILRSGCPPHGGFALGYDRLVALMAGCRDIRDVIAFPKTASGKDLLFQSPGPVSSSQLTEYKLQLQPSNAV</sequence>
<dbReference type="SUPFAM" id="SSF50249">
    <property type="entry name" value="Nucleic acid-binding proteins"/>
    <property type="match status" value="1"/>
</dbReference>
<dbReference type="SUPFAM" id="SSF55681">
    <property type="entry name" value="Class II aaRS and biotin synthetases"/>
    <property type="match status" value="1"/>
</dbReference>
<evidence type="ECO:0000313" key="9">
    <source>
        <dbReference type="JaponicusDB" id="SJAG_04094"/>
    </source>
</evidence>
<keyword evidence="10" id="KW-1185">Reference proteome</keyword>
<proteinExistence type="inferred from homology"/>
<dbReference type="NCBIfam" id="NF001750">
    <property type="entry name" value="PRK00476.1"/>
    <property type="match status" value="1"/>
</dbReference>
<keyword evidence="6" id="KW-0030">Aminoacyl-tRNA synthetase</keyword>
<protein>
    <submittedName>
        <fullName evidence="8">Aspartate-tRNA ligase</fullName>
    </submittedName>
</protein>
<organism evidence="8 10">
    <name type="scientific">Schizosaccharomyces japonicus (strain yFS275 / FY16936)</name>
    <name type="common">Fission yeast</name>
    <dbReference type="NCBI Taxonomy" id="402676"/>
    <lineage>
        <taxon>Eukaryota</taxon>
        <taxon>Fungi</taxon>
        <taxon>Dikarya</taxon>
        <taxon>Ascomycota</taxon>
        <taxon>Taphrinomycotina</taxon>
        <taxon>Schizosaccharomycetes</taxon>
        <taxon>Schizosaccharomycetales</taxon>
        <taxon>Schizosaccharomycetaceae</taxon>
        <taxon>Schizosaccharomyces</taxon>
    </lineage>
</organism>
<keyword evidence="2 8" id="KW-0436">Ligase</keyword>
<dbReference type="EMBL" id="KE651167">
    <property type="protein sequence ID" value="EEB08923.1"/>
    <property type="molecule type" value="Genomic_DNA"/>
</dbReference>
<keyword evidence="3" id="KW-0547">Nucleotide-binding</keyword>
<gene>
    <name evidence="9" type="primary">dar2</name>
    <name evidence="8" type="ORF">SJAG_04094</name>
</gene>
<dbReference type="InterPro" id="IPR006195">
    <property type="entry name" value="aa-tRNA-synth_II"/>
</dbReference>
<dbReference type="NCBIfam" id="TIGR00459">
    <property type="entry name" value="aspS_bact"/>
    <property type="match status" value="1"/>
</dbReference>
<dbReference type="InterPro" id="IPR004524">
    <property type="entry name" value="Asp-tRNA-ligase_1"/>
</dbReference>
<dbReference type="eggNOG" id="KOG2411">
    <property type="taxonomic scope" value="Eukaryota"/>
</dbReference>
<evidence type="ECO:0000256" key="3">
    <source>
        <dbReference type="ARBA" id="ARBA00022741"/>
    </source>
</evidence>
<dbReference type="PRINTS" id="PR01042">
    <property type="entry name" value="TRNASYNTHASP"/>
</dbReference>
<comment type="similarity">
    <text evidence="1">Belongs to the class-II aminoacyl-tRNA synthetase family. Type 1 subfamily.</text>
</comment>
<dbReference type="OMA" id="DWPLLEW"/>
<evidence type="ECO:0000313" key="8">
    <source>
        <dbReference type="EMBL" id="EEB08923.1"/>
    </source>
</evidence>
<reference evidence="8 10" key="1">
    <citation type="journal article" date="2011" name="Science">
        <title>Comparative functional genomics of the fission yeasts.</title>
        <authorList>
            <person name="Rhind N."/>
            <person name="Chen Z."/>
            <person name="Yassour M."/>
            <person name="Thompson D.A."/>
            <person name="Haas B.J."/>
            <person name="Habib N."/>
            <person name="Wapinski I."/>
            <person name="Roy S."/>
            <person name="Lin M.F."/>
            <person name="Heiman D.I."/>
            <person name="Young S.K."/>
            <person name="Furuya K."/>
            <person name="Guo Y."/>
            <person name="Pidoux A."/>
            <person name="Chen H.M."/>
            <person name="Robbertse B."/>
            <person name="Goldberg J.M."/>
            <person name="Aoki K."/>
            <person name="Bayne E.H."/>
            <person name="Berlin A.M."/>
            <person name="Desjardins C.A."/>
            <person name="Dobbs E."/>
            <person name="Dukaj L."/>
            <person name="Fan L."/>
            <person name="FitzGerald M.G."/>
            <person name="French C."/>
            <person name="Gujja S."/>
            <person name="Hansen K."/>
            <person name="Keifenheim D."/>
            <person name="Levin J.Z."/>
            <person name="Mosher R.A."/>
            <person name="Mueller C.A."/>
            <person name="Pfiffner J."/>
            <person name="Priest M."/>
            <person name="Russ C."/>
            <person name="Smialowska A."/>
            <person name="Swoboda P."/>
            <person name="Sykes S.M."/>
            <person name="Vaughn M."/>
            <person name="Vengrova S."/>
            <person name="Yoder R."/>
            <person name="Zeng Q."/>
            <person name="Allshire R."/>
            <person name="Baulcombe D."/>
            <person name="Birren B.W."/>
            <person name="Brown W."/>
            <person name="Ekwall K."/>
            <person name="Kellis M."/>
            <person name="Leatherwood J."/>
            <person name="Levin H."/>
            <person name="Margalit H."/>
            <person name="Martienssen R."/>
            <person name="Nieduszynski C.A."/>
            <person name="Spatafora J.W."/>
            <person name="Friedman N."/>
            <person name="Dalgaard J.Z."/>
            <person name="Baumann P."/>
            <person name="Niki H."/>
            <person name="Regev A."/>
            <person name="Nusbaum C."/>
        </authorList>
    </citation>
    <scope>NUCLEOTIDE SEQUENCE [LARGE SCALE GENOMIC DNA]</scope>
    <source>
        <strain evidence="10">yFS275 / FY16936</strain>
    </source>
</reference>
<dbReference type="InterPro" id="IPR004364">
    <property type="entry name" value="Aa-tRNA-synt_II"/>
</dbReference>